<dbReference type="SMART" id="SM00018">
    <property type="entry name" value="PD"/>
    <property type="match status" value="1"/>
</dbReference>
<dbReference type="InterPro" id="IPR044913">
    <property type="entry name" value="P_trefoil_dom_sf"/>
</dbReference>
<dbReference type="PANTHER" id="PTHR23343">
    <property type="entry name" value="ZONA PELLUCIDA SPERM-BINDING PROTEIN"/>
    <property type="match status" value="1"/>
</dbReference>
<comment type="subcellular location">
    <subcellularLocation>
        <location evidence="1">Cell membrane</location>
        <topology evidence="1">Single-pass type I membrane protein</topology>
    </subcellularLocation>
    <subcellularLocation>
        <location evidence="10">Zona pellucida</location>
    </subcellularLocation>
</comment>
<feature type="domain" description="ZP" evidence="14">
    <location>
        <begin position="274"/>
        <end position="545"/>
    </location>
</feature>
<evidence type="ECO:0000256" key="9">
    <source>
        <dbReference type="ARBA" id="ARBA00023279"/>
    </source>
</evidence>
<dbReference type="InterPro" id="IPR055355">
    <property type="entry name" value="ZP-C"/>
</dbReference>
<evidence type="ECO:0000256" key="1">
    <source>
        <dbReference type="ARBA" id="ARBA00004251"/>
    </source>
</evidence>
<dbReference type="GO" id="GO:0035805">
    <property type="term" value="C:egg coat"/>
    <property type="evidence" value="ECO:0007669"/>
    <property type="project" value="UniProtKB-SubCell"/>
</dbReference>
<evidence type="ECO:0000256" key="3">
    <source>
        <dbReference type="ARBA" id="ARBA00022530"/>
    </source>
</evidence>
<evidence type="ECO:0000256" key="8">
    <source>
        <dbReference type="ARBA" id="ARBA00023157"/>
    </source>
</evidence>
<feature type="compositionally biased region" description="Acidic residues" evidence="12">
    <location>
        <begin position="51"/>
        <end position="66"/>
    </location>
</feature>
<dbReference type="InterPro" id="IPR051148">
    <property type="entry name" value="Zona_Pellucida_Domain_gp"/>
</dbReference>
<evidence type="ECO:0000259" key="15">
    <source>
        <dbReference type="PROSITE" id="PS51448"/>
    </source>
</evidence>
<keyword evidence="8 11" id="KW-1015">Disulfide bond</keyword>
<evidence type="ECO:0000256" key="12">
    <source>
        <dbReference type="SAM" id="MobiDB-lite"/>
    </source>
</evidence>
<organism evidence="16">
    <name type="scientific">Stegastes partitus</name>
    <name type="common">bicolor damselfish</name>
    <dbReference type="NCBI Taxonomy" id="144197"/>
    <lineage>
        <taxon>Eukaryota</taxon>
        <taxon>Metazoa</taxon>
        <taxon>Chordata</taxon>
        <taxon>Craniata</taxon>
        <taxon>Vertebrata</taxon>
        <taxon>Euteleostomi</taxon>
        <taxon>Actinopterygii</taxon>
        <taxon>Neopterygii</taxon>
        <taxon>Teleostei</taxon>
        <taxon>Neoteleostei</taxon>
        <taxon>Acanthomorphata</taxon>
        <taxon>Ovalentaria</taxon>
        <taxon>Pomacentridae</taxon>
        <taxon>Stegastes</taxon>
    </lineage>
</organism>
<dbReference type="CDD" id="cd00111">
    <property type="entry name" value="Trefoil"/>
    <property type="match status" value="1"/>
</dbReference>
<dbReference type="InterPro" id="IPR000519">
    <property type="entry name" value="P_trefoil_dom"/>
</dbReference>
<keyword evidence="2" id="KW-1003">Cell membrane</keyword>
<dbReference type="GO" id="GO:0005886">
    <property type="term" value="C:plasma membrane"/>
    <property type="evidence" value="ECO:0007669"/>
    <property type="project" value="UniProtKB-SubCell"/>
</dbReference>
<dbReference type="GO" id="GO:0035804">
    <property type="term" value="F:structural constituent of egg coat"/>
    <property type="evidence" value="ECO:0007669"/>
    <property type="project" value="TreeGrafter"/>
</dbReference>
<feature type="domain" description="P-type" evidence="15">
    <location>
        <begin position="230"/>
        <end position="272"/>
    </location>
</feature>
<evidence type="ECO:0000256" key="7">
    <source>
        <dbReference type="ARBA" id="ARBA00023136"/>
    </source>
</evidence>
<keyword evidence="3" id="KW-0964">Secreted</keyword>
<dbReference type="GO" id="GO:0007339">
    <property type="term" value="P:binding of sperm to zona pellucida"/>
    <property type="evidence" value="ECO:0007669"/>
    <property type="project" value="TreeGrafter"/>
</dbReference>
<dbReference type="Ensembl" id="ENSSPAT00000009291.1">
    <property type="protein sequence ID" value="ENSSPAP00000009127.1"/>
    <property type="gene ID" value="ENSSPAG00000006941.1"/>
</dbReference>
<dbReference type="PROSITE" id="PS51034">
    <property type="entry name" value="ZP_2"/>
    <property type="match status" value="1"/>
</dbReference>
<evidence type="ECO:0000256" key="13">
    <source>
        <dbReference type="SAM" id="SignalP"/>
    </source>
</evidence>
<dbReference type="InterPro" id="IPR001507">
    <property type="entry name" value="ZP_dom"/>
</dbReference>
<accession>A0A3B5A5Z1</accession>
<keyword evidence="6" id="KW-1133">Transmembrane helix</keyword>
<dbReference type="STRING" id="144197.ENSSPAP00000009127"/>
<dbReference type="PROSITE" id="PS51448">
    <property type="entry name" value="P_TREFOIL_2"/>
    <property type="match status" value="1"/>
</dbReference>
<keyword evidence="7" id="KW-0472">Membrane</keyword>
<feature type="chain" id="PRO_5017461956" evidence="13">
    <location>
        <begin position="26"/>
        <end position="578"/>
    </location>
</feature>
<comment type="caution">
    <text evidence="11">Lacks conserved residue(s) required for the propagation of feature annotation.</text>
</comment>
<keyword evidence="5" id="KW-0812">Transmembrane</keyword>
<evidence type="ECO:0000256" key="10">
    <source>
        <dbReference type="ARBA" id="ARBA00024183"/>
    </source>
</evidence>
<dbReference type="Pfam" id="PF00088">
    <property type="entry name" value="Trefoil"/>
    <property type="match status" value="1"/>
</dbReference>
<dbReference type="InterPro" id="IPR042235">
    <property type="entry name" value="ZP-C_dom"/>
</dbReference>
<dbReference type="PANTHER" id="PTHR23343:SF117">
    <property type="entry name" value="ZONA PELLUCIDA SPERM-BINDING PROTEIN 4-LIKE ISOFORM X1"/>
    <property type="match status" value="1"/>
</dbReference>
<evidence type="ECO:0000256" key="6">
    <source>
        <dbReference type="ARBA" id="ARBA00022989"/>
    </source>
</evidence>
<evidence type="ECO:0000256" key="11">
    <source>
        <dbReference type="PROSITE-ProRule" id="PRU00779"/>
    </source>
</evidence>
<dbReference type="SMART" id="SM00241">
    <property type="entry name" value="ZP"/>
    <property type="match status" value="1"/>
</dbReference>
<keyword evidence="13" id="KW-0732">Signal</keyword>
<dbReference type="AlphaFoldDB" id="A0A3B5A5Z1"/>
<dbReference type="GeneTree" id="ENSGT00940000163253"/>
<sequence length="578" mass="64374">MAGRWVELLLLVVLTVTLLLVSVQAWEPINETQLHSLFQSGRLSEAVSVTEPDDDDYDNYEDEDEVPEKTALETEGDSFDLFPDYGLEVDAVDPGPRIWAESDYGVEFVESPLRSWSGSISPSSTEVDVVCSDAGFHITLRTGKLSEVQVLGSKDLLSVTEADKSCGFDVNPFNNAFTVPFSGCNVKQLDNGYSLQLLHVDALDRLQVSTVSCRVSTLAEPVLYPRGGKPTCNCDVAMGERLTCGFDGISSQECEKIGCCSCSKTSACYYPLDECTADQHFVFAIRHDSASIPVDPTKLVIPGNPGCKPVILNNKVAIFKFKVTECGARVYVIGETKIYLAEVQSIVRALNLKYGVITRSNPLRFLIECRYSRLGIAQQSLATVGYMVKTPASNLPSSIVSKGLYGVELKIATDQTYKSFYPTYHQPLRVLLGKPVYLELRLKSPKPDAVILVNYCLAYPRSAKNALVLIYEGCANPHDPHVSILQVSDLPKNRHQRRFVVTAFQFMEKKTNKYLDEEQSILWLSWTSKVCRPTEKTCEERCFDGKVSLLTLHICVDLIKCLIKLFFASRHREDLKIC</sequence>
<dbReference type="Pfam" id="PF00100">
    <property type="entry name" value="Zona_pellucida"/>
    <property type="match status" value="1"/>
</dbReference>
<evidence type="ECO:0000259" key="14">
    <source>
        <dbReference type="PROSITE" id="PS51034"/>
    </source>
</evidence>
<protein>
    <submittedName>
        <fullName evidence="16">Zona pellucida sperm-binding protein 4-like</fullName>
    </submittedName>
</protein>
<feature type="signal peptide" evidence="13">
    <location>
        <begin position="1"/>
        <end position="25"/>
    </location>
</feature>
<keyword evidence="4" id="KW-0165">Cleavage on pair of basic residues</keyword>
<keyword evidence="9" id="KW-0278">Fertilization</keyword>
<dbReference type="Gene3D" id="2.60.40.4100">
    <property type="entry name" value="Zona pellucida, ZP-C domain"/>
    <property type="match status" value="1"/>
</dbReference>
<evidence type="ECO:0000256" key="2">
    <source>
        <dbReference type="ARBA" id="ARBA00022475"/>
    </source>
</evidence>
<dbReference type="GO" id="GO:0060468">
    <property type="term" value="P:prevention of polyspermy"/>
    <property type="evidence" value="ECO:0007669"/>
    <property type="project" value="TreeGrafter"/>
</dbReference>
<dbReference type="SUPFAM" id="SSF57492">
    <property type="entry name" value="Trefoil"/>
    <property type="match status" value="1"/>
</dbReference>
<dbReference type="Gene3D" id="4.10.110.10">
    <property type="entry name" value="Spasmolytic Protein, domain 1"/>
    <property type="match status" value="1"/>
</dbReference>
<feature type="region of interest" description="Disordered" evidence="12">
    <location>
        <begin position="48"/>
        <end position="71"/>
    </location>
</feature>
<dbReference type="GO" id="GO:0032190">
    <property type="term" value="F:acrosin binding"/>
    <property type="evidence" value="ECO:0007669"/>
    <property type="project" value="TreeGrafter"/>
</dbReference>
<evidence type="ECO:0000256" key="4">
    <source>
        <dbReference type="ARBA" id="ARBA00022685"/>
    </source>
</evidence>
<feature type="disulfide bond" evidence="11">
    <location>
        <begin position="244"/>
        <end position="259"/>
    </location>
</feature>
<keyword evidence="3" id="KW-0272">Extracellular matrix</keyword>
<proteinExistence type="predicted"/>
<reference evidence="16" key="1">
    <citation type="submission" date="2023-09" db="UniProtKB">
        <authorList>
            <consortium name="Ensembl"/>
        </authorList>
    </citation>
    <scope>IDENTIFICATION</scope>
</reference>
<dbReference type="Gene3D" id="2.60.40.3210">
    <property type="entry name" value="Zona pellucida, ZP-N domain"/>
    <property type="match status" value="1"/>
</dbReference>
<evidence type="ECO:0000256" key="5">
    <source>
        <dbReference type="ARBA" id="ARBA00022692"/>
    </source>
</evidence>
<evidence type="ECO:0000313" key="16">
    <source>
        <dbReference type="Ensembl" id="ENSSPAP00000009127.1"/>
    </source>
</evidence>
<name>A0A3B5A5Z1_9TELE</name>